<reference evidence="1 2" key="1">
    <citation type="journal article" date="2012" name="Genome Biol.">
        <title>Genome and low-iron response of an oceanic diatom adapted to chronic iron limitation.</title>
        <authorList>
            <person name="Lommer M."/>
            <person name="Specht M."/>
            <person name="Roy A.S."/>
            <person name="Kraemer L."/>
            <person name="Andreson R."/>
            <person name="Gutowska M.A."/>
            <person name="Wolf J."/>
            <person name="Bergner S.V."/>
            <person name="Schilhabel M.B."/>
            <person name="Klostermeier U.C."/>
            <person name="Beiko R.G."/>
            <person name="Rosenstiel P."/>
            <person name="Hippler M."/>
            <person name="Laroche J."/>
        </authorList>
    </citation>
    <scope>NUCLEOTIDE SEQUENCE [LARGE SCALE GENOMIC DNA]</scope>
    <source>
        <strain evidence="1 2">CCMP1005</strain>
    </source>
</reference>
<comment type="caution">
    <text evidence="1">The sequence shown here is derived from an EMBL/GenBank/DDBJ whole genome shotgun (WGS) entry which is preliminary data.</text>
</comment>
<keyword evidence="2" id="KW-1185">Reference proteome</keyword>
<dbReference type="Proteomes" id="UP000266841">
    <property type="component" value="Unassembled WGS sequence"/>
</dbReference>
<proteinExistence type="predicted"/>
<dbReference type="AlphaFoldDB" id="K0S7Q1"/>
<evidence type="ECO:0000313" key="1">
    <source>
        <dbReference type="EMBL" id="EJK62128.1"/>
    </source>
</evidence>
<sequence length="53" mass="6292">RLPNDVSPRVSGRPFRHVLHNSPYHQVGNHIRPKVHVRIQLRIRNMTLSIKYT</sequence>
<dbReference type="EMBL" id="AGNL01019103">
    <property type="protein sequence ID" value="EJK62128.1"/>
    <property type="molecule type" value="Genomic_DNA"/>
</dbReference>
<accession>K0S7Q1</accession>
<feature type="non-terminal residue" evidence="1">
    <location>
        <position position="1"/>
    </location>
</feature>
<organism evidence="1 2">
    <name type="scientific">Thalassiosira oceanica</name>
    <name type="common">Marine diatom</name>
    <dbReference type="NCBI Taxonomy" id="159749"/>
    <lineage>
        <taxon>Eukaryota</taxon>
        <taxon>Sar</taxon>
        <taxon>Stramenopiles</taxon>
        <taxon>Ochrophyta</taxon>
        <taxon>Bacillariophyta</taxon>
        <taxon>Coscinodiscophyceae</taxon>
        <taxon>Thalassiosirophycidae</taxon>
        <taxon>Thalassiosirales</taxon>
        <taxon>Thalassiosiraceae</taxon>
        <taxon>Thalassiosira</taxon>
    </lineage>
</organism>
<gene>
    <name evidence="1" type="ORF">THAOC_17272</name>
</gene>
<protein>
    <submittedName>
        <fullName evidence="1">Uncharacterized protein</fullName>
    </submittedName>
</protein>
<name>K0S7Q1_THAOC</name>
<evidence type="ECO:0000313" key="2">
    <source>
        <dbReference type="Proteomes" id="UP000266841"/>
    </source>
</evidence>